<evidence type="ECO:0000313" key="1">
    <source>
        <dbReference type="EMBL" id="BBM86293.1"/>
    </source>
</evidence>
<protein>
    <submittedName>
        <fullName evidence="1">Uncharacterized protein</fullName>
    </submittedName>
</protein>
<dbReference type="KEGG" id="uam:UABAM_04679"/>
<dbReference type="InterPro" id="IPR055015">
    <property type="entry name" value="GCX_COOH"/>
</dbReference>
<evidence type="ECO:0000313" key="2">
    <source>
        <dbReference type="Proteomes" id="UP000326354"/>
    </source>
</evidence>
<sequence length="569" mass="65475">MKQITVIIAFIFCTSTLADHSLPVEATPLFTEQYKRVRKRFLEKFVYTGEKVNYPAEIAEGIGIDGSRNYEKTIFFTDHGVYLGFALLTFAAESHILQQKNIHNGQTEAFIHKLLRQVDMLDTEGDRKHWGKDTPGFMVRNLIDDRDWRPKILWTTEKYNIKSDSELSLPGSKYYKPEEYNPNLNATSFDQIAHIFMGCRAVEKWSSSEENKKLSQKIVHRVIDRLIEQRFILKMPNGEEVSNNRGGDGRPLSGFLCSIADAFEGKPLMKPQAVTDKIVLTLYRNYLPEGRVDLMRDAENPLAKKLPLPAELARGLVDLWSLIFTGKTLTKRAQETEDKLRNYPSESIRQEIATALNTNVDFLILTLMNFTKEDLKEHETQAFAINLGLIAFALDTAVKDEALKKRAETFQHPFCVLLRSAIHDRTIYSQGELHNVSKLLTLCTKDGPKGYRKDNPFWFKDNRWVRCIDYSPSRDERETDQAIYNGLDFLALEVLLRILNSPFHIQPEIDLLFHHPEKLTYQAQNTITASHSFHLKANNKTKFTAQKEIRLLPGFTVEKDGDFHGKLEK</sequence>
<gene>
    <name evidence="1" type="ORF">UABAM_04679</name>
</gene>
<keyword evidence="2" id="KW-1185">Reference proteome</keyword>
<dbReference type="NCBIfam" id="NF045639">
    <property type="entry name" value="GCX_COOH"/>
    <property type="match status" value="1"/>
</dbReference>
<dbReference type="EMBL" id="AP019860">
    <property type="protein sequence ID" value="BBM86293.1"/>
    <property type="molecule type" value="Genomic_DNA"/>
</dbReference>
<organism evidence="1 2">
    <name type="scientific">Uabimicrobium amorphum</name>
    <dbReference type="NCBI Taxonomy" id="2596890"/>
    <lineage>
        <taxon>Bacteria</taxon>
        <taxon>Pseudomonadati</taxon>
        <taxon>Planctomycetota</taxon>
        <taxon>Candidatus Uabimicrobiia</taxon>
        <taxon>Candidatus Uabimicrobiales</taxon>
        <taxon>Candidatus Uabimicrobiaceae</taxon>
        <taxon>Candidatus Uabimicrobium</taxon>
    </lineage>
</organism>
<accession>A0A5S9IQL4</accession>
<dbReference type="AlphaFoldDB" id="A0A5S9IQL4"/>
<dbReference type="Proteomes" id="UP000326354">
    <property type="component" value="Chromosome"/>
</dbReference>
<dbReference type="RefSeq" id="WP_151970357.1">
    <property type="nucleotide sequence ID" value="NZ_AP019860.1"/>
</dbReference>
<name>A0A5S9IQL4_UABAM</name>
<reference evidence="1 2" key="1">
    <citation type="submission" date="2019-08" db="EMBL/GenBank/DDBJ databases">
        <title>Complete genome sequence of Candidatus Uab amorphum.</title>
        <authorList>
            <person name="Shiratori T."/>
            <person name="Suzuki S."/>
            <person name="Kakizawa Y."/>
            <person name="Ishida K."/>
        </authorList>
    </citation>
    <scope>NUCLEOTIDE SEQUENCE [LARGE SCALE GENOMIC DNA]</scope>
    <source>
        <strain evidence="1 2">SRT547</strain>
    </source>
</reference>
<proteinExistence type="predicted"/>